<evidence type="ECO:0000256" key="1">
    <source>
        <dbReference type="SAM" id="Phobius"/>
    </source>
</evidence>
<feature type="transmembrane region" description="Helical" evidence="1">
    <location>
        <begin position="25"/>
        <end position="44"/>
    </location>
</feature>
<feature type="non-terminal residue" evidence="2">
    <location>
        <position position="1"/>
    </location>
</feature>
<dbReference type="Proteomes" id="UP000291084">
    <property type="component" value="Chromosome 8"/>
</dbReference>
<name>A0A0S3SL81_PHAAN</name>
<keyword evidence="1" id="KW-0812">Transmembrane</keyword>
<organism evidence="2 3">
    <name type="scientific">Vigna angularis var. angularis</name>
    <dbReference type="NCBI Taxonomy" id="157739"/>
    <lineage>
        <taxon>Eukaryota</taxon>
        <taxon>Viridiplantae</taxon>
        <taxon>Streptophyta</taxon>
        <taxon>Embryophyta</taxon>
        <taxon>Tracheophyta</taxon>
        <taxon>Spermatophyta</taxon>
        <taxon>Magnoliopsida</taxon>
        <taxon>eudicotyledons</taxon>
        <taxon>Gunneridae</taxon>
        <taxon>Pentapetalae</taxon>
        <taxon>rosids</taxon>
        <taxon>fabids</taxon>
        <taxon>Fabales</taxon>
        <taxon>Fabaceae</taxon>
        <taxon>Papilionoideae</taxon>
        <taxon>50 kb inversion clade</taxon>
        <taxon>NPAAA clade</taxon>
        <taxon>indigoferoid/millettioid clade</taxon>
        <taxon>Phaseoleae</taxon>
        <taxon>Vigna</taxon>
    </lineage>
</organism>
<accession>A0A0S3SL81</accession>
<evidence type="ECO:0000313" key="3">
    <source>
        <dbReference type="Proteomes" id="UP000291084"/>
    </source>
</evidence>
<reference evidence="2 3" key="1">
    <citation type="journal article" date="2015" name="Sci. Rep.">
        <title>The power of single molecule real-time sequencing technology in the de novo assembly of a eukaryotic genome.</title>
        <authorList>
            <person name="Sakai H."/>
            <person name="Naito K."/>
            <person name="Ogiso-Tanaka E."/>
            <person name="Takahashi Y."/>
            <person name="Iseki K."/>
            <person name="Muto C."/>
            <person name="Satou K."/>
            <person name="Teruya K."/>
            <person name="Shiroma A."/>
            <person name="Shimoji M."/>
            <person name="Hirano T."/>
            <person name="Itoh T."/>
            <person name="Kaga A."/>
            <person name="Tomooka N."/>
        </authorList>
    </citation>
    <scope>NUCLEOTIDE SEQUENCE [LARGE SCALE GENOMIC DNA]</scope>
    <source>
        <strain evidence="3">cv. Shumari</strain>
    </source>
</reference>
<dbReference type="AlphaFoldDB" id="A0A0S3SL81"/>
<keyword evidence="1" id="KW-1133">Transmembrane helix</keyword>
<sequence length="73" mass="8759">DKQWWEKRLRPECLQSSRVSLSSSFNTLLLPTFEFIILFPFIFFSRKQNDKLLTFPLFSPSVQFLSDYYLPTC</sequence>
<gene>
    <name evidence="2" type="primary">Vigan.08G010000</name>
    <name evidence="2" type="ORF">VIGAN_08010000</name>
</gene>
<keyword evidence="1" id="KW-0472">Membrane</keyword>
<dbReference type="EMBL" id="AP015041">
    <property type="protein sequence ID" value="BAT93586.1"/>
    <property type="molecule type" value="Genomic_DNA"/>
</dbReference>
<proteinExistence type="predicted"/>
<protein>
    <submittedName>
        <fullName evidence="2">Uncharacterized protein</fullName>
    </submittedName>
</protein>
<keyword evidence="3" id="KW-1185">Reference proteome</keyword>
<evidence type="ECO:0000313" key="2">
    <source>
        <dbReference type="EMBL" id="BAT93586.1"/>
    </source>
</evidence>